<dbReference type="Gene3D" id="3.40.630.30">
    <property type="match status" value="1"/>
</dbReference>
<evidence type="ECO:0000259" key="1">
    <source>
        <dbReference type="PROSITE" id="PS51186"/>
    </source>
</evidence>
<dbReference type="CDD" id="cd04301">
    <property type="entry name" value="NAT_SF"/>
    <property type="match status" value="1"/>
</dbReference>
<dbReference type="InterPro" id="IPR016181">
    <property type="entry name" value="Acyl_CoA_acyltransferase"/>
</dbReference>
<evidence type="ECO:0000313" key="3">
    <source>
        <dbReference type="Proteomes" id="UP000295096"/>
    </source>
</evidence>
<dbReference type="PROSITE" id="PS51186">
    <property type="entry name" value="GNAT"/>
    <property type="match status" value="1"/>
</dbReference>
<protein>
    <submittedName>
        <fullName evidence="2">N-acetyltransferase</fullName>
    </submittedName>
</protein>
<comment type="caution">
    <text evidence="2">The sequence shown here is derived from an EMBL/GenBank/DDBJ whole genome shotgun (WGS) entry which is preliminary data.</text>
</comment>
<evidence type="ECO:0000313" key="2">
    <source>
        <dbReference type="EMBL" id="TDH64509.1"/>
    </source>
</evidence>
<dbReference type="Pfam" id="PF13302">
    <property type="entry name" value="Acetyltransf_3"/>
    <property type="match status" value="1"/>
</dbReference>
<dbReference type="PANTHER" id="PTHR43792:SF1">
    <property type="entry name" value="N-ACETYLTRANSFERASE DOMAIN-CONTAINING PROTEIN"/>
    <property type="match status" value="1"/>
</dbReference>
<proteinExistence type="predicted"/>
<dbReference type="InterPro" id="IPR051531">
    <property type="entry name" value="N-acetyltransferase"/>
</dbReference>
<dbReference type="Proteomes" id="UP000295096">
    <property type="component" value="Unassembled WGS sequence"/>
</dbReference>
<reference evidence="2 3" key="1">
    <citation type="journal article" date="2016" name="J. Microbiol.">
        <title>Dankookia rubra gen. nov., sp. nov., an alphaproteobacterium isolated from sediment of a shallow stream.</title>
        <authorList>
            <person name="Kim W.H."/>
            <person name="Kim D.H."/>
            <person name="Kang K."/>
            <person name="Ahn T.Y."/>
        </authorList>
    </citation>
    <scope>NUCLEOTIDE SEQUENCE [LARGE SCALE GENOMIC DNA]</scope>
    <source>
        <strain evidence="2 3">JCM30602</strain>
    </source>
</reference>
<gene>
    <name evidence="2" type="ORF">E2C06_00770</name>
</gene>
<keyword evidence="2" id="KW-0808">Transferase</keyword>
<dbReference type="PANTHER" id="PTHR43792">
    <property type="entry name" value="GNAT FAMILY, PUTATIVE (AFU_ORTHOLOGUE AFUA_3G00765)-RELATED-RELATED"/>
    <property type="match status" value="1"/>
</dbReference>
<dbReference type="GO" id="GO:0016747">
    <property type="term" value="F:acyltransferase activity, transferring groups other than amino-acyl groups"/>
    <property type="evidence" value="ECO:0007669"/>
    <property type="project" value="InterPro"/>
</dbReference>
<accession>A0A4R5QNW4</accession>
<name>A0A4R5QNW4_9PROT</name>
<dbReference type="SUPFAM" id="SSF55729">
    <property type="entry name" value="Acyl-CoA N-acyltransferases (Nat)"/>
    <property type="match status" value="1"/>
</dbReference>
<dbReference type="AlphaFoldDB" id="A0A4R5QNW4"/>
<feature type="domain" description="N-acetyltransferase" evidence="1">
    <location>
        <begin position="19"/>
        <end position="175"/>
    </location>
</feature>
<dbReference type="OrthoDB" id="7263714at2"/>
<sequence>MRLAPTVPLPGRLVRTERLTLVPPGRENLPDLIRLKSDPRVFELMLHGVRSEDRVRDELEDDIEFWQVRGYGTWCVWLTATGEFLGIAGLMERPDGRGVAMRFALWPECRGKGYAREAAKAGLDFGHRAGLKRIIAVAWVENLASRTVLQDIGMVECDAFLYRDRRMIVYESRRTA</sequence>
<dbReference type="EMBL" id="SMSJ01000001">
    <property type="protein sequence ID" value="TDH64509.1"/>
    <property type="molecule type" value="Genomic_DNA"/>
</dbReference>
<organism evidence="2 3">
    <name type="scientific">Dankookia rubra</name>
    <dbReference type="NCBI Taxonomy" id="1442381"/>
    <lineage>
        <taxon>Bacteria</taxon>
        <taxon>Pseudomonadati</taxon>
        <taxon>Pseudomonadota</taxon>
        <taxon>Alphaproteobacteria</taxon>
        <taxon>Acetobacterales</taxon>
        <taxon>Roseomonadaceae</taxon>
        <taxon>Dankookia</taxon>
    </lineage>
</organism>
<keyword evidence="3" id="KW-1185">Reference proteome</keyword>
<dbReference type="InterPro" id="IPR000182">
    <property type="entry name" value="GNAT_dom"/>
</dbReference>
<dbReference type="RefSeq" id="WP_133286665.1">
    <property type="nucleotide sequence ID" value="NZ_SMSJ01000001.1"/>
</dbReference>